<proteinExistence type="predicted"/>
<reference evidence="1" key="1">
    <citation type="journal article" date="2019" name="Environ. Microbiol.">
        <title>Novel haloarchaeal viruses from Lake Retba infecting Haloferax and Halorubrum species.</title>
        <authorList>
            <person name="Mizuno C.M."/>
            <person name="Prajapati B."/>
            <person name="Lucas-Staat S."/>
            <person name="Sime-Ngando T."/>
            <person name="Forterre P."/>
            <person name="Bamford D.H."/>
            <person name="Prangishvili D."/>
            <person name="Krupovic M."/>
            <person name="Oksanen H.M."/>
        </authorList>
    </citation>
    <scope>NUCLEOTIDE SEQUENCE</scope>
</reference>
<dbReference type="Proteomes" id="UP000289930">
    <property type="component" value="Segment"/>
</dbReference>
<sequence length="42" mass="4600">MNIHTRCPACDQHGVEVTAQDKEALVCMNAGCRVFVFATYLG</sequence>
<organism evidence="1">
    <name type="scientific">Haloferax tailed virus 1</name>
    <name type="common">HFTV1</name>
    <dbReference type="NCBI Taxonomy" id="2507575"/>
    <lineage>
        <taxon>Viruses</taxon>
        <taxon>Duplodnaviria</taxon>
        <taxon>Heunggongvirae</taxon>
        <taxon>Uroviricota</taxon>
        <taxon>Caudoviricetes</taxon>
        <taxon>Kirjokansivirales</taxon>
        <taxon>Haloferuviridae</taxon>
        <taxon>Retbasiphovirus</taxon>
        <taxon>Retbasiphovirus hantatum</taxon>
        <taxon>Retbasiphovirus HFTV1</taxon>
    </lineage>
</organism>
<accession>A0A410N6U4</accession>
<evidence type="ECO:0000313" key="2">
    <source>
        <dbReference type="Proteomes" id="UP000289930"/>
    </source>
</evidence>
<evidence type="ECO:0000313" key="1">
    <source>
        <dbReference type="EMBL" id="QAS68844.1"/>
    </source>
</evidence>
<keyword evidence="2" id="KW-1185">Reference proteome</keyword>
<dbReference type="EMBL" id="MG550112">
    <property type="protein sequence ID" value="QAS68844.1"/>
    <property type="molecule type" value="Genomic_DNA"/>
</dbReference>
<gene>
    <name evidence="1" type="ORF">HFTV1-gp11</name>
</gene>
<name>A0A410N6U4_HFTV1</name>
<protein>
    <submittedName>
        <fullName evidence="1">C4 zinc finger domain</fullName>
    </submittedName>
</protein>